<dbReference type="GO" id="GO:0003723">
    <property type="term" value="F:RNA binding"/>
    <property type="evidence" value="ECO:0007669"/>
    <property type="project" value="InterPro"/>
</dbReference>
<sequence>MHRHGAHSLAERAAWRATSNQHVHLSDVGVARRYSYSIPKRSAPAALPHDDFEVVEHWTKRLIGKSNLDGKKGWKTTQGYGGEAKQLAASLSSKKHPLVGSSMEKELFLSAPSFSDSTYLEEFESQPSKTFEPGTLIEIRRNDIVSHAIVLYGSFLDTAFIYYSLSVTGELWPHTDMDIMFAISSFMDQDLVERCGREIDAQDEHQLAARVHALKRLRGFEVALERKTNVLSHSLVPLYEKCCAEDPNAWSQVTENEVARMVDPYSNPIPLMTKFVVHKHLFKQHKHFVAESRNFSSKQSFWVRPRHHLADLNLVDTMVLRRDPRLLAFIGKAKRKILASRAVTLVSWTEPPSEQLDTSMEFTPDDRLFIRYFQHANRSRRTIQEDPYQLAQSDILKRIDLYTGDIDDAMCSKFLSEIGVLPPWEDVITRGDYHDTLETPPLRMPKDKPGGKTPSLVMRPQSAQPLGPEDVYPHDIAESIRHDFGDLPVYVIDDAIAEELDDGISIESVPSQPEHAWIHVHVADPTSVIPPTHIWARHALRKVGTAYWVDRTIPMLPRHPLIDQCSLGSRQKNGMSQPTLTFSLKVNEAGRIIDYAVRAGLVKNVTTLTYADVDAAMGHSGSSSHYPFGNRPTSIRLRDTSPIDIAILKDLTALKNVAGRILADRIKHGAIAYSRNKVEMFLPSKPLPSRTAGFSSPSVFRGFPEVIYSVTETLAQDSGSRGMVSEFMKAASRVASCFFRDRGLLGLRRAVGTFQTEVEGGVEQLLASRDSAGYVNGADVLRFRTVTPSSWYQLTPGPHGILGIPASDGYLRVTSPLRRFSDMVAHWQIKHTLVNSGSSAGSPFTEQWLLEFIKWLTYGEDRMKRAAVLQQNFWAVSFIQRWMAGDDARNLDRPDPLRSLVGRIIGTMIHNRHLASDQINLDIPALGLRAILVGLDKSDNCPLGDEVAVKIDTARCGLRPYITVTKR</sequence>
<dbReference type="InterPro" id="IPR001900">
    <property type="entry name" value="RNase_II/R"/>
</dbReference>
<proteinExistence type="predicted"/>
<evidence type="ECO:0000313" key="2">
    <source>
        <dbReference type="EMBL" id="GBE88012.1"/>
    </source>
</evidence>
<comment type="caution">
    <text evidence="2">The sequence shown here is derived from an EMBL/GenBank/DDBJ whole genome shotgun (WGS) entry which is preliminary data.</text>
</comment>
<dbReference type="PANTHER" id="PTHR23355">
    <property type="entry name" value="RIBONUCLEASE"/>
    <property type="match status" value="1"/>
</dbReference>
<dbReference type="InterPro" id="IPR050180">
    <property type="entry name" value="RNR_Ribonuclease"/>
</dbReference>
<dbReference type="SMART" id="SM00955">
    <property type="entry name" value="RNB"/>
    <property type="match status" value="1"/>
</dbReference>
<dbReference type="GO" id="GO:0000175">
    <property type="term" value="F:3'-5'-RNA exonuclease activity"/>
    <property type="evidence" value="ECO:0007669"/>
    <property type="project" value="TreeGrafter"/>
</dbReference>
<organism evidence="2 3">
    <name type="scientific">Sparassis crispa</name>
    <dbReference type="NCBI Taxonomy" id="139825"/>
    <lineage>
        <taxon>Eukaryota</taxon>
        <taxon>Fungi</taxon>
        <taxon>Dikarya</taxon>
        <taxon>Basidiomycota</taxon>
        <taxon>Agaricomycotina</taxon>
        <taxon>Agaricomycetes</taxon>
        <taxon>Polyporales</taxon>
        <taxon>Sparassidaceae</taxon>
        <taxon>Sparassis</taxon>
    </lineage>
</organism>
<dbReference type="RefSeq" id="XP_027618925.1">
    <property type="nucleotide sequence ID" value="XM_027763124.1"/>
</dbReference>
<feature type="domain" description="RNB" evidence="1">
    <location>
        <begin position="481"/>
        <end position="835"/>
    </location>
</feature>
<gene>
    <name evidence="2" type="ORF">SCP_1202380</name>
</gene>
<evidence type="ECO:0000313" key="3">
    <source>
        <dbReference type="Proteomes" id="UP000287166"/>
    </source>
</evidence>
<dbReference type="InterPro" id="IPR012340">
    <property type="entry name" value="NA-bd_OB-fold"/>
</dbReference>
<reference evidence="2 3" key="1">
    <citation type="journal article" date="2018" name="Sci. Rep.">
        <title>Genome sequence of the cauliflower mushroom Sparassis crispa (Hanabiratake) and its association with beneficial usage.</title>
        <authorList>
            <person name="Kiyama R."/>
            <person name="Furutani Y."/>
            <person name="Kawaguchi K."/>
            <person name="Nakanishi T."/>
        </authorList>
    </citation>
    <scope>NUCLEOTIDE SEQUENCE [LARGE SCALE GENOMIC DNA]</scope>
</reference>
<dbReference type="Pfam" id="PF00773">
    <property type="entry name" value="RNB"/>
    <property type="match status" value="1"/>
</dbReference>
<evidence type="ECO:0000259" key="1">
    <source>
        <dbReference type="SMART" id="SM00955"/>
    </source>
</evidence>
<name>A0A401H0T1_9APHY</name>
<dbReference type="Proteomes" id="UP000287166">
    <property type="component" value="Unassembled WGS sequence"/>
</dbReference>
<dbReference type="SUPFAM" id="SSF50249">
    <property type="entry name" value="Nucleic acid-binding proteins"/>
    <property type="match status" value="1"/>
</dbReference>
<dbReference type="EMBL" id="BFAD01000012">
    <property type="protein sequence ID" value="GBE88012.1"/>
    <property type="molecule type" value="Genomic_DNA"/>
</dbReference>
<dbReference type="OrthoDB" id="2285229at2759"/>
<dbReference type="GeneID" id="38784929"/>
<accession>A0A401H0T1</accession>
<dbReference type="GO" id="GO:0006402">
    <property type="term" value="P:mRNA catabolic process"/>
    <property type="evidence" value="ECO:0007669"/>
    <property type="project" value="TreeGrafter"/>
</dbReference>
<dbReference type="AlphaFoldDB" id="A0A401H0T1"/>
<dbReference type="GO" id="GO:0000932">
    <property type="term" value="C:P-body"/>
    <property type="evidence" value="ECO:0007669"/>
    <property type="project" value="TreeGrafter"/>
</dbReference>
<dbReference type="FunCoup" id="A0A401H0T1">
    <property type="interactions" value="1"/>
</dbReference>
<dbReference type="PANTHER" id="PTHR23355:SF65">
    <property type="entry name" value="EXORIBONUCLEASE CYT-4, PUTATIVE (AFU_ORTHOLOGUE AFUA_7G01550)-RELATED"/>
    <property type="match status" value="1"/>
</dbReference>
<dbReference type="STRING" id="139825.A0A401H0T1"/>
<protein>
    <submittedName>
        <fullName evidence="2">RNB-domain-containing protein</fullName>
    </submittedName>
</protein>
<dbReference type="InParanoid" id="A0A401H0T1"/>
<keyword evidence="3" id="KW-1185">Reference proteome</keyword>